<evidence type="ECO:0000313" key="1">
    <source>
        <dbReference type="EMBL" id="KAK3709680.1"/>
    </source>
</evidence>
<comment type="caution">
    <text evidence="1">The sequence shown here is derived from an EMBL/GenBank/DDBJ whole genome shotgun (WGS) entry which is preliminary data.</text>
</comment>
<keyword evidence="2" id="KW-1185">Reference proteome</keyword>
<accession>A0ACC3N449</accession>
<organism evidence="1 2">
    <name type="scientific">Vermiconidia calcicola</name>
    <dbReference type="NCBI Taxonomy" id="1690605"/>
    <lineage>
        <taxon>Eukaryota</taxon>
        <taxon>Fungi</taxon>
        <taxon>Dikarya</taxon>
        <taxon>Ascomycota</taxon>
        <taxon>Pezizomycotina</taxon>
        <taxon>Dothideomycetes</taxon>
        <taxon>Dothideomycetidae</taxon>
        <taxon>Mycosphaerellales</taxon>
        <taxon>Extremaceae</taxon>
        <taxon>Vermiconidia</taxon>
    </lineage>
</organism>
<gene>
    <name evidence="1" type="ORF">LTR37_010707</name>
</gene>
<protein>
    <submittedName>
        <fullName evidence="1">Uncharacterized protein</fullName>
    </submittedName>
</protein>
<reference evidence="1" key="1">
    <citation type="submission" date="2023-07" db="EMBL/GenBank/DDBJ databases">
        <title>Black Yeasts Isolated from many extreme environments.</title>
        <authorList>
            <person name="Coleine C."/>
            <person name="Stajich J.E."/>
            <person name="Selbmann L."/>
        </authorList>
    </citation>
    <scope>NUCLEOTIDE SEQUENCE</scope>
    <source>
        <strain evidence="1">CCFEE 5714</strain>
    </source>
</reference>
<evidence type="ECO:0000313" key="2">
    <source>
        <dbReference type="Proteomes" id="UP001281147"/>
    </source>
</evidence>
<name>A0ACC3N449_9PEZI</name>
<dbReference type="EMBL" id="JAUTXU010000090">
    <property type="protein sequence ID" value="KAK3709680.1"/>
    <property type="molecule type" value="Genomic_DNA"/>
</dbReference>
<sequence>MAYSYCALAVALLHVLTAACQTPAFNVTAISAKDNASRLQCWQLDAKPELSRAAVNFDLGEFDKSFVGIIPPQTTGGTLSNAQAVQYSLVMAGQVHVTTPYSGLPDELNEVWVEGGRYGFLIAADTVDVASHGHITEFPSHERTVIAQFPVKGNKAPEHSVLHEGPCVMADFEGW</sequence>
<dbReference type="Proteomes" id="UP001281147">
    <property type="component" value="Unassembled WGS sequence"/>
</dbReference>
<proteinExistence type="predicted"/>